<dbReference type="Gene3D" id="2.40.70.10">
    <property type="entry name" value="Acid Proteases"/>
    <property type="match status" value="2"/>
</dbReference>
<dbReference type="PANTHER" id="PTHR36081">
    <property type="entry name" value="CELL WALL INTEGRITY/STRESS RESPONSE COMPONENT"/>
    <property type="match status" value="1"/>
</dbReference>
<feature type="region of interest" description="Disordered" evidence="20">
    <location>
        <begin position="425"/>
        <end position="455"/>
    </location>
</feature>
<dbReference type="InterPro" id="IPR032799">
    <property type="entry name" value="TAXi_C"/>
</dbReference>
<protein>
    <recommendedName>
        <fullName evidence="5">peroxidase</fullName>
        <ecNumber evidence="5">1.11.1.7</ecNumber>
    </recommendedName>
</protein>
<dbReference type="PROSITE" id="PS51767">
    <property type="entry name" value="PEPTIDASE_A1"/>
    <property type="match status" value="1"/>
</dbReference>
<feature type="active site" description="Proton acceptor" evidence="14">
    <location>
        <position position="500"/>
    </location>
</feature>
<evidence type="ECO:0000256" key="8">
    <source>
        <dbReference type="ARBA" id="ARBA00022617"/>
    </source>
</evidence>
<evidence type="ECO:0000256" key="19">
    <source>
        <dbReference type="RuleBase" id="RU004241"/>
    </source>
</evidence>
<feature type="binding site" evidence="15">
    <location>
        <position position="596"/>
    </location>
    <ligand>
        <name>substrate</name>
    </ligand>
</feature>
<dbReference type="Proteomes" id="UP000467840">
    <property type="component" value="Chromosome 9"/>
</dbReference>
<dbReference type="GO" id="GO:0046872">
    <property type="term" value="F:metal ion binding"/>
    <property type="evidence" value="ECO:0007669"/>
    <property type="project" value="UniProtKB-KW"/>
</dbReference>
<feature type="site" description="Transition state stabilizer" evidence="17">
    <location>
        <position position="496"/>
    </location>
</feature>
<dbReference type="Gene3D" id="1.10.520.10">
    <property type="match status" value="1"/>
</dbReference>
<feature type="domain" description="Peptidase A1" evidence="23">
    <location>
        <begin position="102"/>
        <end position="405"/>
    </location>
</feature>
<evidence type="ECO:0000313" key="24">
    <source>
        <dbReference type="EMBL" id="KAF2306299.1"/>
    </source>
</evidence>
<feature type="disulfide bond" evidence="18">
    <location>
        <begin position="502"/>
        <end position="507"/>
    </location>
</feature>
<evidence type="ECO:0000256" key="1">
    <source>
        <dbReference type="ARBA" id="ARBA00000189"/>
    </source>
</evidence>
<keyword evidence="11" id="KW-0408">Iron</keyword>
<dbReference type="Pfam" id="PF14543">
    <property type="entry name" value="TAXi_N"/>
    <property type="match status" value="1"/>
</dbReference>
<dbReference type="PROSITE" id="PS00141">
    <property type="entry name" value="ASP_PROTEASE"/>
    <property type="match status" value="2"/>
</dbReference>
<dbReference type="InterPro" id="IPR010255">
    <property type="entry name" value="Haem_peroxidase_sf"/>
</dbReference>
<feature type="binding site" evidence="16">
    <location>
        <position position="508"/>
    </location>
    <ligand>
        <name>Ca(2+)</name>
        <dbReference type="ChEBI" id="CHEBI:29108"/>
        <label>1</label>
    </ligand>
</feature>
<evidence type="ECO:0000256" key="10">
    <source>
        <dbReference type="ARBA" id="ARBA00023002"/>
    </source>
</evidence>
<dbReference type="GO" id="GO:0042744">
    <property type="term" value="P:hydrogen peroxide catabolic process"/>
    <property type="evidence" value="ECO:0007669"/>
    <property type="project" value="UniProtKB-KW"/>
</dbReference>
<evidence type="ECO:0000259" key="22">
    <source>
        <dbReference type="PROSITE" id="PS50873"/>
    </source>
</evidence>
<dbReference type="EMBL" id="JAAGAX010000008">
    <property type="protein sequence ID" value="KAF2306299.1"/>
    <property type="molecule type" value="Genomic_DNA"/>
</dbReference>
<evidence type="ECO:0000256" key="5">
    <source>
        <dbReference type="ARBA" id="ARBA00012313"/>
    </source>
</evidence>
<keyword evidence="25" id="KW-1185">Reference proteome</keyword>
<evidence type="ECO:0000256" key="11">
    <source>
        <dbReference type="ARBA" id="ARBA00023004"/>
    </source>
</evidence>
<dbReference type="PRINTS" id="PR00461">
    <property type="entry name" value="PLPEROXIDASE"/>
</dbReference>
<evidence type="ECO:0000256" key="4">
    <source>
        <dbReference type="ARBA" id="ARBA00007447"/>
    </source>
</evidence>
<feature type="signal peptide" evidence="21">
    <location>
        <begin position="1"/>
        <end position="26"/>
    </location>
</feature>
<keyword evidence="6" id="KW-0964">Secreted</keyword>
<feature type="binding site" evidence="16">
    <location>
        <position position="506"/>
    </location>
    <ligand>
        <name>Ca(2+)</name>
        <dbReference type="ChEBI" id="CHEBI:29108"/>
        <label>1</label>
    </ligand>
</feature>
<keyword evidence="16" id="KW-0106">Calcium</keyword>
<comment type="cofactor">
    <cofactor evidence="2">
        <name>heme b</name>
        <dbReference type="ChEBI" id="CHEBI:60344"/>
    </cofactor>
</comment>
<evidence type="ECO:0000256" key="15">
    <source>
        <dbReference type="PIRSR" id="PIRSR600823-2"/>
    </source>
</evidence>
<dbReference type="Pfam" id="PF00141">
    <property type="entry name" value="peroxidase"/>
    <property type="match status" value="1"/>
</dbReference>
<feature type="binding site" evidence="16">
    <location>
        <position position="510"/>
    </location>
    <ligand>
        <name>Ca(2+)</name>
        <dbReference type="ChEBI" id="CHEBI:29108"/>
        <label>1</label>
    </ligand>
</feature>
<comment type="catalytic activity">
    <reaction evidence="1">
        <text>2 a phenolic donor + H2O2 = 2 a phenolic radical donor + 2 H2O</text>
        <dbReference type="Rhea" id="RHEA:56136"/>
        <dbReference type="ChEBI" id="CHEBI:15377"/>
        <dbReference type="ChEBI" id="CHEBI:16240"/>
        <dbReference type="ChEBI" id="CHEBI:139520"/>
        <dbReference type="ChEBI" id="CHEBI:139521"/>
        <dbReference type="EC" id="1.11.1.7"/>
    </reaction>
</comment>
<dbReference type="InterPro" id="IPR032861">
    <property type="entry name" value="TAXi_N"/>
</dbReference>
<evidence type="ECO:0000256" key="6">
    <source>
        <dbReference type="ARBA" id="ARBA00022525"/>
    </source>
</evidence>
<dbReference type="FunFam" id="2.40.70.10:FF:000014">
    <property type="entry name" value="Aspartyl protease family protein 1"/>
    <property type="match status" value="1"/>
</dbReference>
<name>A0A6A6M2W8_HEVBR</name>
<dbReference type="SUPFAM" id="SSF48113">
    <property type="entry name" value="Heme-dependent peroxidases"/>
    <property type="match status" value="1"/>
</dbReference>
<dbReference type="AlphaFoldDB" id="A0A6A6M2W8"/>
<feature type="binding site" evidence="16">
    <location>
        <position position="523"/>
    </location>
    <ligand>
        <name>Ca(2+)</name>
        <dbReference type="ChEBI" id="CHEBI:29108"/>
        <label>1</label>
    </ligand>
</feature>
<comment type="function">
    <text evidence="3">Removal of H(2)O(2), oxidation of toxic reductants, biosynthesis and degradation of lignin, suberization, auxin catabolism, response to environmental stresses such as wounding, pathogen attack and oxidative stress. These functions might be dependent on each isozyme/isoform in each plant tissue.</text>
</comment>
<evidence type="ECO:0000256" key="3">
    <source>
        <dbReference type="ARBA" id="ARBA00002322"/>
    </source>
</evidence>
<keyword evidence="7" id="KW-0575">Peroxidase</keyword>
<dbReference type="InterPro" id="IPR000823">
    <property type="entry name" value="Peroxidase_pln"/>
</dbReference>
<dbReference type="InterPro" id="IPR001969">
    <property type="entry name" value="Aspartic_peptidase_AS"/>
</dbReference>
<dbReference type="PANTHER" id="PTHR36081:SF1">
    <property type="entry name" value="CELL WALL INTEGRITY_STRESS RESPONSE COMPONENT"/>
    <property type="match status" value="1"/>
</dbReference>
<evidence type="ECO:0000256" key="14">
    <source>
        <dbReference type="PIRSR" id="PIRSR600823-1"/>
    </source>
</evidence>
<dbReference type="GO" id="GO:0004190">
    <property type="term" value="F:aspartic-type endopeptidase activity"/>
    <property type="evidence" value="ECO:0007669"/>
    <property type="project" value="InterPro"/>
</dbReference>
<dbReference type="PRINTS" id="PR00458">
    <property type="entry name" value="PEROXIDASE"/>
</dbReference>
<dbReference type="EC" id="1.11.1.7" evidence="5"/>
<keyword evidence="9 16" id="KW-0479">Metal-binding</keyword>
<dbReference type="FunFam" id="1.10.520.10:FF:000008">
    <property type="entry name" value="Peroxidase"/>
    <property type="match status" value="1"/>
</dbReference>
<evidence type="ECO:0000256" key="17">
    <source>
        <dbReference type="PIRSR" id="PIRSR600823-4"/>
    </source>
</evidence>
<comment type="similarity">
    <text evidence="19">Belongs to the peroxidase family.</text>
</comment>
<evidence type="ECO:0000256" key="12">
    <source>
        <dbReference type="ARBA" id="ARBA00023157"/>
    </source>
</evidence>
<evidence type="ECO:0000313" key="25">
    <source>
        <dbReference type="Proteomes" id="UP000467840"/>
    </source>
</evidence>
<keyword evidence="10" id="KW-0560">Oxidoreductase</keyword>
<dbReference type="GO" id="GO:0020037">
    <property type="term" value="F:heme binding"/>
    <property type="evidence" value="ECO:0007669"/>
    <property type="project" value="InterPro"/>
</dbReference>
<feature type="binding site" evidence="16">
    <location>
        <position position="501"/>
    </location>
    <ligand>
        <name>Ca(2+)</name>
        <dbReference type="ChEBI" id="CHEBI:29108"/>
        <label>1</label>
    </ligand>
</feature>
<reference evidence="24 25" key="1">
    <citation type="journal article" date="2020" name="Mol. Plant">
        <title>The Chromosome-Based Rubber Tree Genome Provides New Insights into Spurge Genome Evolution and Rubber Biosynthesis.</title>
        <authorList>
            <person name="Liu J."/>
            <person name="Shi C."/>
            <person name="Shi C.C."/>
            <person name="Li W."/>
            <person name="Zhang Q.J."/>
            <person name="Zhang Y."/>
            <person name="Li K."/>
            <person name="Lu H.F."/>
            <person name="Shi C."/>
            <person name="Zhu S.T."/>
            <person name="Xiao Z.Y."/>
            <person name="Nan H."/>
            <person name="Yue Y."/>
            <person name="Zhu X.G."/>
            <person name="Wu Y."/>
            <person name="Hong X.N."/>
            <person name="Fan G.Y."/>
            <person name="Tong Y."/>
            <person name="Zhang D."/>
            <person name="Mao C.L."/>
            <person name="Liu Y.L."/>
            <person name="Hao S.J."/>
            <person name="Liu W.Q."/>
            <person name="Lv M.Q."/>
            <person name="Zhang H.B."/>
            <person name="Liu Y."/>
            <person name="Hu-Tang G.R."/>
            <person name="Wang J.P."/>
            <person name="Wang J.H."/>
            <person name="Sun Y.H."/>
            <person name="Ni S.B."/>
            <person name="Chen W.B."/>
            <person name="Zhang X.C."/>
            <person name="Jiao Y.N."/>
            <person name="Eichler E.E."/>
            <person name="Li G.H."/>
            <person name="Liu X."/>
            <person name="Gao L.Z."/>
        </authorList>
    </citation>
    <scope>NUCLEOTIDE SEQUENCE [LARGE SCALE GENOMIC DNA]</scope>
    <source>
        <strain evidence="25">cv. GT1</strain>
        <tissue evidence="24">Leaf</tissue>
    </source>
</reference>
<keyword evidence="13" id="KW-0376">Hydrogen peroxide</keyword>
<evidence type="ECO:0000256" key="16">
    <source>
        <dbReference type="PIRSR" id="PIRSR600823-3"/>
    </source>
</evidence>
<accession>A0A6A6M2W8</accession>
<organism evidence="24 25">
    <name type="scientific">Hevea brasiliensis</name>
    <name type="common">Para rubber tree</name>
    <name type="synonym">Siphonia brasiliensis</name>
    <dbReference type="NCBI Taxonomy" id="3981"/>
    <lineage>
        <taxon>Eukaryota</taxon>
        <taxon>Viridiplantae</taxon>
        <taxon>Streptophyta</taxon>
        <taxon>Embryophyta</taxon>
        <taxon>Tracheophyta</taxon>
        <taxon>Spermatophyta</taxon>
        <taxon>Magnoliopsida</taxon>
        <taxon>eudicotyledons</taxon>
        <taxon>Gunneridae</taxon>
        <taxon>Pentapetalae</taxon>
        <taxon>rosids</taxon>
        <taxon>fabids</taxon>
        <taxon>Malpighiales</taxon>
        <taxon>Euphorbiaceae</taxon>
        <taxon>Crotonoideae</taxon>
        <taxon>Micrandreae</taxon>
        <taxon>Hevea</taxon>
    </lineage>
</organism>
<dbReference type="InterPro" id="IPR002016">
    <property type="entry name" value="Haem_peroxidase"/>
</dbReference>
<feature type="domain" description="Plant heme peroxidase family profile" evidence="22">
    <location>
        <begin position="459"/>
        <end position="692"/>
    </location>
</feature>
<evidence type="ECO:0000256" key="9">
    <source>
        <dbReference type="ARBA" id="ARBA00022723"/>
    </source>
</evidence>
<comment type="cofactor">
    <cofactor evidence="16">
        <name>Ca(2+)</name>
        <dbReference type="ChEBI" id="CHEBI:29108"/>
    </cofactor>
    <text evidence="16">Binds 2 calcium ions per subunit.</text>
</comment>
<feature type="compositionally biased region" description="Polar residues" evidence="20">
    <location>
        <begin position="427"/>
        <end position="446"/>
    </location>
</feature>
<comment type="caution">
    <text evidence="24">The sequence shown here is derived from an EMBL/GenBank/DDBJ whole genome shotgun (WGS) entry which is preliminary data.</text>
</comment>
<evidence type="ECO:0000256" key="2">
    <source>
        <dbReference type="ARBA" id="ARBA00001970"/>
    </source>
</evidence>
<evidence type="ECO:0000259" key="23">
    <source>
        <dbReference type="PROSITE" id="PS51767"/>
    </source>
</evidence>
<dbReference type="GO" id="GO:0006979">
    <property type="term" value="P:response to oxidative stress"/>
    <property type="evidence" value="ECO:0007669"/>
    <property type="project" value="InterPro"/>
</dbReference>
<dbReference type="SUPFAM" id="SSF52402">
    <property type="entry name" value="Adenine nucleotide alpha hydrolases-like"/>
    <property type="match status" value="1"/>
</dbReference>
<evidence type="ECO:0000256" key="21">
    <source>
        <dbReference type="SAM" id="SignalP"/>
    </source>
</evidence>
<dbReference type="SUPFAM" id="SSF50630">
    <property type="entry name" value="Acid proteases"/>
    <property type="match status" value="1"/>
</dbReference>
<dbReference type="GO" id="GO:0140825">
    <property type="term" value="F:lactoperoxidase activity"/>
    <property type="evidence" value="ECO:0007669"/>
    <property type="project" value="UniProtKB-EC"/>
</dbReference>
<keyword evidence="12 18" id="KW-1015">Disulfide bond</keyword>
<sequence length="772" mass="83837">MSSSSSCCYNSLLFLLLLMLTRSCNGFGTFGFDIHHRYSDPVKGILALDDLPDKGSLQYYATMAHRDQLIHGRRLATADNSTPLTFFDGNETYRFSSLGFLHYAFVLVGTPSLSFLVALDTGSDLFWLPCDCTSCVRGLQTSSGKEIQLNIYSTNNSSTSEKVPCNSSLCSQQKQCSSSQSVCPYQVLYLSENTSSSGYLVEDFLHLTTDDTQRTAHNATITFGCGQRQTGSFLDGAAPNGLFGLGSSDQGETPFNLRQSHPTYNISISKIHVGGNDSNLEFTAIFDTGTSFTYLNDPAYSFISESFNNQAKDKRYLSDPGLPFEYCYEMSSIQAVPELPILNLVMKGGSQFNVTDPLVIVGLPGNTNIYCLGVVKSGNVNIIGQNFMTGYRIVFDRERNVLGWKPSNCYDLLDTNILPVNPITPGGSPSTTVNPEATAGNSNNPNVFGEPSSSGNGNALSLNYYEKTRPDVDSIATGAVKNEVMKDKTVPAALLRMHFHDCFIRGCDGSVLLNSKGSNKESEKDGPPNISLHAFYVIDNAKKEVEALCPGVVSCADILALAARDAVVLSGGPTWDVPKGRKDGRTSKASETIQLPAPRFNISQLQQSFSQSGLSMDDLVAFSAKAKAQESEVSLAADAFTHFKHLLLPITDRNPYLSEGTRQAAATTAALAKKYGADITVVVIDEKQKESFPEHETQMSSIRWHLSEGGFQEFNLLERLGEGNKPTAIIGDVADDLNLDLVVISMEAIHSKHVDANLLAEFIPCPVLLLPL</sequence>
<feature type="chain" id="PRO_5025434057" description="peroxidase" evidence="21">
    <location>
        <begin position="27"/>
        <end position="772"/>
    </location>
</feature>
<evidence type="ECO:0000256" key="20">
    <source>
        <dbReference type="SAM" id="MobiDB-lite"/>
    </source>
</evidence>
<proteinExistence type="inferred from homology"/>
<evidence type="ECO:0000256" key="13">
    <source>
        <dbReference type="ARBA" id="ARBA00023324"/>
    </source>
</evidence>
<dbReference type="GO" id="GO:0006508">
    <property type="term" value="P:proteolysis"/>
    <property type="evidence" value="ECO:0007669"/>
    <property type="project" value="InterPro"/>
</dbReference>
<dbReference type="PROSITE" id="PS50873">
    <property type="entry name" value="PEROXIDASE_4"/>
    <property type="match status" value="1"/>
</dbReference>
<keyword evidence="21" id="KW-0732">Signal</keyword>
<dbReference type="Gene3D" id="1.10.420.10">
    <property type="entry name" value="Peroxidase, domain 2"/>
    <property type="match status" value="1"/>
</dbReference>
<evidence type="ECO:0000256" key="18">
    <source>
        <dbReference type="PIRSR" id="PIRSR600823-5"/>
    </source>
</evidence>
<dbReference type="Pfam" id="PF14541">
    <property type="entry name" value="TAXi_C"/>
    <property type="match status" value="1"/>
</dbReference>
<dbReference type="InterPro" id="IPR021109">
    <property type="entry name" value="Peptidase_aspartic_dom_sf"/>
</dbReference>
<keyword evidence="8" id="KW-0349">Heme</keyword>
<evidence type="ECO:0000256" key="7">
    <source>
        <dbReference type="ARBA" id="ARBA00022559"/>
    </source>
</evidence>
<gene>
    <name evidence="24" type="ORF">GH714_016345</name>
</gene>
<dbReference type="InterPro" id="IPR033121">
    <property type="entry name" value="PEPTIDASE_A1"/>
</dbReference>
<comment type="similarity">
    <text evidence="4">Belongs to the peptidase A1 family.</text>
</comment>